<name>A0A239WGT6_9FLAO</name>
<dbReference type="InterPro" id="IPR036188">
    <property type="entry name" value="FAD/NAD-bd_sf"/>
</dbReference>
<organism evidence="8 9">
    <name type="scientific">Chryseobacterium taklimakanense</name>
    <dbReference type="NCBI Taxonomy" id="536441"/>
    <lineage>
        <taxon>Bacteria</taxon>
        <taxon>Pseudomonadati</taxon>
        <taxon>Bacteroidota</taxon>
        <taxon>Flavobacteriia</taxon>
        <taxon>Flavobacteriales</taxon>
        <taxon>Weeksellaceae</taxon>
        <taxon>Chryseobacterium group</taxon>
        <taxon>Chryseobacterium</taxon>
    </lineage>
</organism>
<dbReference type="PANTHER" id="PTHR43734:SF1">
    <property type="entry name" value="PHYTOENE DESATURASE"/>
    <property type="match status" value="1"/>
</dbReference>
<feature type="transmembrane region" description="Helical" evidence="6">
    <location>
        <begin position="6"/>
        <end position="22"/>
    </location>
</feature>
<dbReference type="EMBL" id="LT906465">
    <property type="protein sequence ID" value="SNV33133.1"/>
    <property type="molecule type" value="Genomic_DNA"/>
</dbReference>
<dbReference type="InterPro" id="IPR014105">
    <property type="entry name" value="Carotenoid/retinoid_OxRdtase"/>
</dbReference>
<dbReference type="InterPro" id="IPR002937">
    <property type="entry name" value="Amino_oxidase"/>
</dbReference>
<keyword evidence="4 5" id="KW-0560">Oxidoreductase</keyword>
<evidence type="ECO:0000313" key="8">
    <source>
        <dbReference type="EMBL" id="SNV33133.1"/>
    </source>
</evidence>
<keyword evidence="9" id="KW-1185">Reference proteome</keyword>
<evidence type="ECO:0000256" key="2">
    <source>
        <dbReference type="ARBA" id="ARBA00006046"/>
    </source>
</evidence>
<evidence type="ECO:0000256" key="6">
    <source>
        <dbReference type="SAM" id="Phobius"/>
    </source>
</evidence>
<keyword evidence="6" id="KW-1133">Transmembrane helix</keyword>
<dbReference type="GO" id="GO:0102223">
    <property type="term" value="F:4,4'-diapophytoene desaturase (4,4'-diaponeurosporene-forming)"/>
    <property type="evidence" value="ECO:0007669"/>
    <property type="project" value="UniProtKB-EC"/>
</dbReference>
<dbReference type="PANTHER" id="PTHR43734">
    <property type="entry name" value="PHYTOENE DESATURASE"/>
    <property type="match status" value="1"/>
</dbReference>
<dbReference type="AlphaFoldDB" id="A0A239WGT6"/>
<comment type="similarity">
    <text evidence="2 5">Belongs to the carotenoid/retinoid oxidoreductase family.</text>
</comment>
<dbReference type="NCBIfam" id="TIGR02734">
    <property type="entry name" value="crtI_fam"/>
    <property type="match status" value="1"/>
</dbReference>
<keyword evidence="3 5" id="KW-0125">Carotenoid biosynthesis</keyword>
<evidence type="ECO:0000313" key="9">
    <source>
        <dbReference type="Proteomes" id="UP000215196"/>
    </source>
</evidence>
<evidence type="ECO:0000256" key="1">
    <source>
        <dbReference type="ARBA" id="ARBA00004829"/>
    </source>
</evidence>
<evidence type="ECO:0000259" key="7">
    <source>
        <dbReference type="Pfam" id="PF01593"/>
    </source>
</evidence>
<dbReference type="SUPFAM" id="SSF51905">
    <property type="entry name" value="FAD/NAD(P)-binding domain"/>
    <property type="match status" value="1"/>
</dbReference>
<sequence length="524" mass="59570">MLSFVIVCVFILYVIYIFVKYFTNIKIKVYIWTIILLMKKAIIIGSGFSSLSAACYLGKAGLHVTVLEKNEQLGGRASMMEIDGFKFDMGPSWYWMPDVFERFFADFGKSVAEYYTLEKLSPAYRVVFGKNDFIDIEDTPEKIIQTFESIEKGSGKHLKKFMSESQENYDIAMKDLVYQPGLSVTELVSWETAKRLGLFVKNISQQIRKNIKNPKLRSILEFPALFLGAKPKDTPAFYNFMNYADFGLGTWYPKGGFNAVALGMVKLAKELGVDFKTNAAVQSIQTENGKVVSVSTENETFAADVFVSGADYAHTENLLQNNRNYSEEYWKKKTFAPSSLLYYAAFDKKVESLEHHNLFFDTDFEQHAEEIYDTMTFPKAPLFYANFSSKTDSSLCPEGKEIGFFLIPTAVDLEDSEEIHEYYFNLILDRIKDSTGEDLRPKILFKKSFGTQDFKNRYNSCRGNAYGLANTLMQTSVLRPSIRNKKLDNFFYTGQLTVPGPGVPPALISGKVVSEYILSKGKFN</sequence>
<gene>
    <name evidence="8" type="primary">crtN</name>
    <name evidence="8" type="ORF">SAMEA4412677_00186</name>
</gene>
<reference evidence="8 9" key="1">
    <citation type="submission" date="2017-06" db="EMBL/GenBank/DDBJ databases">
        <authorList>
            <consortium name="Pathogen Informatics"/>
        </authorList>
    </citation>
    <scope>NUCLEOTIDE SEQUENCE [LARGE SCALE GENOMIC DNA]</scope>
    <source>
        <strain evidence="8 9">NCTC13490</strain>
    </source>
</reference>
<dbReference type="KEGG" id="ctak:4412677_00186"/>
<keyword evidence="6" id="KW-0812">Transmembrane</keyword>
<comment type="pathway">
    <text evidence="1 5">Carotenoid biosynthesis.</text>
</comment>
<dbReference type="Gene3D" id="3.50.50.60">
    <property type="entry name" value="FAD/NAD(P)-binding domain"/>
    <property type="match status" value="2"/>
</dbReference>
<evidence type="ECO:0000256" key="5">
    <source>
        <dbReference type="RuleBase" id="RU362075"/>
    </source>
</evidence>
<proteinExistence type="inferred from homology"/>
<dbReference type="Proteomes" id="UP000215196">
    <property type="component" value="Chromosome 1"/>
</dbReference>
<feature type="domain" description="Amine oxidase" evidence="7">
    <location>
        <begin position="51"/>
        <end position="518"/>
    </location>
</feature>
<dbReference type="GO" id="GO:0016117">
    <property type="term" value="P:carotenoid biosynthetic process"/>
    <property type="evidence" value="ECO:0007669"/>
    <property type="project" value="UniProtKB-KW"/>
</dbReference>
<evidence type="ECO:0000256" key="3">
    <source>
        <dbReference type="ARBA" id="ARBA00022746"/>
    </source>
</evidence>
<feature type="transmembrane region" description="Helical" evidence="6">
    <location>
        <begin position="29"/>
        <end position="48"/>
    </location>
</feature>
<protein>
    <submittedName>
        <fullName evidence="8">Dehydrosqualene desaturase</fullName>
        <ecNumber evidence="8">1.3.8.2</ecNumber>
    </submittedName>
</protein>
<dbReference type="Pfam" id="PF01593">
    <property type="entry name" value="Amino_oxidase"/>
    <property type="match status" value="1"/>
</dbReference>
<accession>A0A239WGT6</accession>
<keyword evidence="6" id="KW-0472">Membrane</keyword>
<evidence type="ECO:0000256" key="4">
    <source>
        <dbReference type="ARBA" id="ARBA00023002"/>
    </source>
</evidence>
<dbReference type="EC" id="1.3.8.2" evidence="8"/>